<accession>A0A2W5KBE4</accession>
<dbReference type="Proteomes" id="UP000248606">
    <property type="component" value="Unassembled WGS sequence"/>
</dbReference>
<dbReference type="InterPro" id="IPR035931">
    <property type="entry name" value="YlxR-like_sf"/>
</dbReference>
<dbReference type="PANTHER" id="PTHR34215">
    <property type="entry name" value="BLL0784 PROTEIN"/>
    <property type="match status" value="1"/>
</dbReference>
<protein>
    <submittedName>
        <fullName evidence="2">DUF448 domain-containing protein</fullName>
    </submittedName>
</protein>
<dbReference type="SUPFAM" id="SSF64376">
    <property type="entry name" value="YlxR-like"/>
    <property type="match status" value="1"/>
</dbReference>
<dbReference type="RefSeq" id="WP_290595393.1">
    <property type="nucleotide sequence ID" value="NZ_CAKZIO010000003.1"/>
</dbReference>
<dbReference type="Gene3D" id="3.30.1230.10">
    <property type="entry name" value="YlxR-like"/>
    <property type="match status" value="1"/>
</dbReference>
<dbReference type="AlphaFoldDB" id="A0A2W5KBE4"/>
<dbReference type="InterPro" id="IPR007393">
    <property type="entry name" value="YlxR_dom"/>
</dbReference>
<evidence type="ECO:0000313" key="3">
    <source>
        <dbReference type="Proteomes" id="UP000248606"/>
    </source>
</evidence>
<dbReference type="EMBL" id="QFOZ01000001">
    <property type="protein sequence ID" value="PZP89822.1"/>
    <property type="molecule type" value="Genomic_DNA"/>
</dbReference>
<dbReference type="Pfam" id="PF04296">
    <property type="entry name" value="YlxR"/>
    <property type="match status" value="1"/>
</dbReference>
<feature type="domain" description="YlxR" evidence="1">
    <location>
        <begin position="11"/>
        <end position="77"/>
    </location>
</feature>
<organism evidence="2 3">
    <name type="scientific">Lawsonella clevelandensis</name>
    <dbReference type="NCBI Taxonomy" id="1528099"/>
    <lineage>
        <taxon>Bacteria</taxon>
        <taxon>Bacillati</taxon>
        <taxon>Actinomycetota</taxon>
        <taxon>Actinomycetes</taxon>
        <taxon>Mycobacteriales</taxon>
        <taxon>Lawsonellaceae</taxon>
        <taxon>Lawsonella</taxon>
    </lineage>
</organism>
<proteinExistence type="predicted"/>
<name>A0A2W5KBE4_9ACTN</name>
<sequence length="104" mass="11866">MAICKVHRPTRMCIVTREKRECAALWRFVSRTNAGGTELVFDPQAVLPGRGAWILSDQHVYELALQRRSFQRALRVQGMLNTDAATQAVSEWCSTLDEEVHSYE</sequence>
<reference evidence="2 3" key="1">
    <citation type="submission" date="2017-08" db="EMBL/GenBank/DDBJ databases">
        <title>Infants hospitalized years apart are colonized by the same room-sourced microbial strains.</title>
        <authorList>
            <person name="Brooks B."/>
            <person name="Olm M.R."/>
            <person name="Firek B.A."/>
            <person name="Baker R."/>
            <person name="Thomas B.C."/>
            <person name="Morowitz M.J."/>
            <person name="Banfield J.F."/>
        </authorList>
    </citation>
    <scope>NUCLEOTIDE SEQUENCE [LARGE SCALE GENOMIC DNA]</scope>
    <source>
        <strain evidence="2">S2_006_000_R1_57</strain>
    </source>
</reference>
<evidence type="ECO:0000313" key="2">
    <source>
        <dbReference type="EMBL" id="PZP89822.1"/>
    </source>
</evidence>
<evidence type="ECO:0000259" key="1">
    <source>
        <dbReference type="Pfam" id="PF04296"/>
    </source>
</evidence>
<gene>
    <name evidence="2" type="ORF">DI579_01270</name>
</gene>
<dbReference type="PANTHER" id="PTHR34215:SF1">
    <property type="entry name" value="YLXR DOMAIN-CONTAINING PROTEIN"/>
    <property type="match status" value="1"/>
</dbReference>
<comment type="caution">
    <text evidence="2">The sequence shown here is derived from an EMBL/GenBank/DDBJ whole genome shotgun (WGS) entry which is preliminary data.</text>
</comment>
<dbReference type="InterPro" id="IPR037465">
    <property type="entry name" value="YlxR"/>
</dbReference>